<feature type="domain" description="Transposase IS4-like" evidence="1">
    <location>
        <begin position="115"/>
        <end position="338"/>
    </location>
</feature>
<dbReference type="PANTHER" id="PTHR30298:SF0">
    <property type="entry name" value="PROTEIN YBFL-RELATED"/>
    <property type="match status" value="1"/>
</dbReference>
<dbReference type="Pfam" id="PF01609">
    <property type="entry name" value="DDE_Tnp_1"/>
    <property type="match status" value="1"/>
</dbReference>
<dbReference type="PANTHER" id="PTHR30298">
    <property type="entry name" value="H REPEAT-ASSOCIATED PREDICTED TRANSPOSASE"/>
    <property type="match status" value="1"/>
</dbReference>
<dbReference type="InterPro" id="IPR051698">
    <property type="entry name" value="Transposase_11-like"/>
</dbReference>
<dbReference type="NCBIfam" id="NF033564">
    <property type="entry name" value="transpos_ISAs1"/>
    <property type="match status" value="1"/>
</dbReference>
<dbReference type="GO" id="GO:0004803">
    <property type="term" value="F:transposase activity"/>
    <property type="evidence" value="ECO:0007669"/>
    <property type="project" value="InterPro"/>
</dbReference>
<dbReference type="RefSeq" id="WP_137337174.1">
    <property type="nucleotide sequence ID" value="NZ_CP040078.1"/>
</dbReference>
<dbReference type="GO" id="GO:0003677">
    <property type="term" value="F:DNA binding"/>
    <property type="evidence" value="ECO:0007669"/>
    <property type="project" value="InterPro"/>
</dbReference>
<dbReference type="KEGG" id="tvl:FAZ95_36365"/>
<proteinExistence type="predicted"/>
<gene>
    <name evidence="2" type="ORF">FAZ95_36365</name>
</gene>
<sequence>MPEDSGSNPSTLAPQDRIAILEDLLKFHAPQNLWAVGEIFQAVPWLDYTNRPDVSADELRARIALARTGLTRVAHGLAIDNLNTEEVRASRNGQVELEDQDGELVSGRHAVRGSHQRGERAIHLVSAYGSGLGVVLEQVRTADKSNEIAAIPELLDALVLKGTIVPIDAMGCQQTIARQIVQAGADYVLAVKKNHPTLSWRVQQALKAAERLAPAERSKLCSEYREVDKDHGRIETRWCMAIRDPRLAGAHVLPWAHSVAVIESTREIGDAVTTERHYFVSSLPPDVKRIARAVRAHCRIENNLHWCLDVVFGEDQCRVRVDNAAQNFAILRRIVMNLLKHDHKTKAGLKIRRLKVATSDLHREQILGW</sequence>
<dbReference type="AlphaFoldDB" id="A0A4P8J0W3"/>
<dbReference type="GO" id="GO:0006313">
    <property type="term" value="P:DNA transposition"/>
    <property type="evidence" value="ECO:0007669"/>
    <property type="project" value="InterPro"/>
</dbReference>
<evidence type="ECO:0000313" key="3">
    <source>
        <dbReference type="Proteomes" id="UP000298656"/>
    </source>
</evidence>
<keyword evidence="3" id="KW-1185">Reference proteome</keyword>
<evidence type="ECO:0000313" key="2">
    <source>
        <dbReference type="EMBL" id="QCP54407.1"/>
    </source>
</evidence>
<name>A0A4P8J0W3_9BURK</name>
<dbReference type="OrthoDB" id="8587058at2"/>
<dbReference type="InterPro" id="IPR002559">
    <property type="entry name" value="Transposase_11"/>
</dbReference>
<evidence type="ECO:0000259" key="1">
    <source>
        <dbReference type="Pfam" id="PF01609"/>
    </source>
</evidence>
<accession>A0A4P8J0W3</accession>
<reference evidence="2 3" key="1">
    <citation type="submission" date="2019-05" db="EMBL/GenBank/DDBJ databases">
        <title>Burkholderia sp. DHOD12, isolated from subtropical forest soil.</title>
        <authorList>
            <person name="Gao Z.-H."/>
            <person name="Qiu L.-H."/>
        </authorList>
    </citation>
    <scope>NUCLEOTIDE SEQUENCE [LARGE SCALE GENOMIC DNA]</scope>
    <source>
        <strain evidence="2 3">DHOD12</strain>
    </source>
</reference>
<protein>
    <submittedName>
        <fullName evidence="2">ISAs1 family transposase</fullName>
    </submittedName>
</protein>
<dbReference type="Proteomes" id="UP000298656">
    <property type="component" value="Chromosome 2"/>
</dbReference>
<dbReference type="InterPro" id="IPR047647">
    <property type="entry name" value="ISAs1_transpos"/>
</dbReference>
<organism evidence="2 3">
    <name type="scientific">Trinickia violacea</name>
    <dbReference type="NCBI Taxonomy" id="2571746"/>
    <lineage>
        <taxon>Bacteria</taxon>
        <taxon>Pseudomonadati</taxon>
        <taxon>Pseudomonadota</taxon>
        <taxon>Betaproteobacteria</taxon>
        <taxon>Burkholderiales</taxon>
        <taxon>Burkholderiaceae</taxon>
        <taxon>Trinickia</taxon>
    </lineage>
</organism>
<dbReference type="EMBL" id="CP040078">
    <property type="protein sequence ID" value="QCP54407.1"/>
    <property type="molecule type" value="Genomic_DNA"/>
</dbReference>